<dbReference type="SUPFAM" id="SSF53474">
    <property type="entry name" value="alpha/beta-Hydrolases"/>
    <property type="match status" value="2"/>
</dbReference>
<sequence length="473" mass="49361">MAAAAGVAAGVAVVAATWFLPAERASATPPRNYDGGDLGSIRLWQPADQPGAMVFLLSDATGWTPEFETAAEQLQATGAFVVGVDLKSYLAGLDKNDDTDCHSPAGDFEDLSQRLEREYKFSTYRAPIVVGTGQGATMAYVAVAQAAAKTTIQGGASIGAMPAVQTKLPLCSGPNDLPAATPAPGGGFTYGSQPHIPGWWRVGLEQPDPAVSAFATASGGEVVTLDKGSSLADRVTAMLPQDAKATDPDSAAVSSLPLEELQAAGPSPTLAIIYSGDGGWQDLDKTIGEALQKSGVSAVGVDSLRYFWSQRTPDQTAKDLAHIIDHYTKAWGAQHVVLIGYSFGANVLPFAFNRLPAAEKAKVTQLSLLGLAERTDFEIRVTGWLGVSADDDAPPVLPELKSIDPARIQCFYGEEEDDTVCPNPAMAGTEIIKTTGGHHFDGDYDSLAKVIMDGAAKRLQAGSPGAAIKTTTP</sequence>
<dbReference type="InterPro" id="IPR010333">
    <property type="entry name" value="VirJ"/>
</dbReference>
<dbReference type="Proteomes" id="UP001262410">
    <property type="component" value="Unassembled WGS sequence"/>
</dbReference>
<dbReference type="Gene3D" id="3.40.50.1820">
    <property type="entry name" value="alpha/beta hydrolase"/>
    <property type="match status" value="1"/>
</dbReference>
<protein>
    <submittedName>
        <fullName evidence="2">Type IV secretory pathway VirJ component</fullName>
    </submittedName>
</protein>
<dbReference type="PIRSF" id="PIRSF029063">
    <property type="entry name" value="IV_sec_VirJ"/>
    <property type="match status" value="1"/>
</dbReference>
<reference evidence="2 3" key="1">
    <citation type="submission" date="2023-07" db="EMBL/GenBank/DDBJ databases">
        <title>Sorghum-associated microbial communities from plants grown in Nebraska, USA.</title>
        <authorList>
            <person name="Schachtman D."/>
        </authorList>
    </citation>
    <scope>NUCLEOTIDE SEQUENCE [LARGE SCALE GENOMIC DNA]</scope>
    <source>
        <strain evidence="2 3">584</strain>
    </source>
</reference>
<dbReference type="InterPro" id="IPR011225">
    <property type="entry name" value="IV_sec_VirJ"/>
</dbReference>
<proteinExistence type="predicted"/>
<feature type="domain" description="Bacterial virulence" evidence="1">
    <location>
        <begin position="269"/>
        <end position="458"/>
    </location>
</feature>
<organism evidence="2 3">
    <name type="scientific">Inquilinus ginsengisoli</name>
    <dbReference type="NCBI Taxonomy" id="363840"/>
    <lineage>
        <taxon>Bacteria</taxon>
        <taxon>Pseudomonadati</taxon>
        <taxon>Pseudomonadota</taxon>
        <taxon>Alphaproteobacteria</taxon>
        <taxon>Rhodospirillales</taxon>
        <taxon>Rhodospirillaceae</taxon>
        <taxon>Inquilinus</taxon>
    </lineage>
</organism>
<evidence type="ECO:0000259" key="1">
    <source>
        <dbReference type="Pfam" id="PF06057"/>
    </source>
</evidence>
<dbReference type="EMBL" id="JAVDPW010000010">
    <property type="protein sequence ID" value="MDR6292805.1"/>
    <property type="molecule type" value="Genomic_DNA"/>
</dbReference>
<name>A0ABU1JW25_9PROT</name>
<gene>
    <name evidence="2" type="ORF">E9232_005350</name>
</gene>
<dbReference type="InterPro" id="IPR029058">
    <property type="entry name" value="AB_hydrolase_fold"/>
</dbReference>
<comment type="caution">
    <text evidence="2">The sequence shown here is derived from an EMBL/GenBank/DDBJ whole genome shotgun (WGS) entry which is preliminary data.</text>
</comment>
<evidence type="ECO:0000313" key="3">
    <source>
        <dbReference type="Proteomes" id="UP001262410"/>
    </source>
</evidence>
<keyword evidence="3" id="KW-1185">Reference proteome</keyword>
<evidence type="ECO:0000313" key="2">
    <source>
        <dbReference type="EMBL" id="MDR6292805.1"/>
    </source>
</evidence>
<dbReference type="RefSeq" id="WP_309799226.1">
    <property type="nucleotide sequence ID" value="NZ_JAVDPW010000010.1"/>
</dbReference>
<dbReference type="Pfam" id="PF06057">
    <property type="entry name" value="VirJ"/>
    <property type="match status" value="1"/>
</dbReference>
<accession>A0ABU1JW25</accession>